<evidence type="ECO:0000313" key="1">
    <source>
        <dbReference type="EMBL" id="KII65134.1"/>
    </source>
</evidence>
<accession>A0A0C2IIJ1</accession>
<name>A0A0C2IIJ1_THEKT</name>
<gene>
    <name evidence="1" type="ORF">RF11_14075</name>
</gene>
<comment type="caution">
    <text evidence="1">The sequence shown here is derived from an EMBL/GenBank/DDBJ whole genome shotgun (WGS) entry which is preliminary data.</text>
</comment>
<protein>
    <submittedName>
        <fullName evidence="1">Uncharacterized protein</fullName>
    </submittedName>
</protein>
<proteinExistence type="predicted"/>
<dbReference type="Proteomes" id="UP000031668">
    <property type="component" value="Unassembled WGS sequence"/>
</dbReference>
<dbReference type="EMBL" id="JWZT01003996">
    <property type="protein sequence ID" value="KII65134.1"/>
    <property type="molecule type" value="Genomic_DNA"/>
</dbReference>
<dbReference type="AlphaFoldDB" id="A0A0C2IIJ1"/>
<organism evidence="1 2">
    <name type="scientific">Thelohanellus kitauei</name>
    <name type="common">Myxosporean</name>
    <dbReference type="NCBI Taxonomy" id="669202"/>
    <lineage>
        <taxon>Eukaryota</taxon>
        <taxon>Metazoa</taxon>
        <taxon>Cnidaria</taxon>
        <taxon>Myxozoa</taxon>
        <taxon>Myxosporea</taxon>
        <taxon>Bivalvulida</taxon>
        <taxon>Platysporina</taxon>
        <taxon>Myxobolidae</taxon>
        <taxon>Thelohanellus</taxon>
    </lineage>
</organism>
<sequence>MSLEVKISIRNSRTFSIRQAALEKYFLKTLPVSCNKTLTLNIDPLFNNIIEAKLYMQDAEDSFSEYNSGVTGLIKDMIYEIPDKNRQYGLRVQILPAGNYPNILRVRRKLSKDKRPYQLLALSSRTKRIIIHYVAKIRTYQPRYFTEVTFQLLNITDSGDESTIPIASKTLKGGKYYQRSRLEVQKFEIVIPQSHTILAKNIISNKTEKCVYLIRGDEAVWQRNDSDFHIKNFKLAKITEETYDGSVVDEFGLATFYLDPDLKMYASRQLDVIELETCRNNLIHLQL</sequence>
<reference evidence="1 2" key="1">
    <citation type="journal article" date="2014" name="Genome Biol. Evol.">
        <title>The genome of the myxosporean Thelohanellus kitauei shows adaptations to nutrient acquisition within its fish host.</title>
        <authorList>
            <person name="Yang Y."/>
            <person name="Xiong J."/>
            <person name="Zhou Z."/>
            <person name="Huo F."/>
            <person name="Miao W."/>
            <person name="Ran C."/>
            <person name="Liu Y."/>
            <person name="Zhang J."/>
            <person name="Feng J."/>
            <person name="Wang M."/>
            <person name="Wang M."/>
            <person name="Wang L."/>
            <person name="Yao B."/>
        </authorList>
    </citation>
    <scope>NUCLEOTIDE SEQUENCE [LARGE SCALE GENOMIC DNA]</scope>
    <source>
        <strain evidence="1">Wuqing</strain>
    </source>
</reference>
<keyword evidence="2" id="KW-1185">Reference proteome</keyword>
<evidence type="ECO:0000313" key="2">
    <source>
        <dbReference type="Proteomes" id="UP000031668"/>
    </source>
</evidence>